<gene>
    <name evidence="2" type="ORF">BCO_0067900</name>
</gene>
<keyword evidence="1" id="KW-0472">Membrane</keyword>
<keyword evidence="1" id="KW-1133">Transmembrane helix</keyword>
<protein>
    <submittedName>
        <fullName evidence="2">Uncharacterized protein</fullName>
    </submittedName>
</protein>
<sequence length="75" mass="8891">MKILYFILCSLINLSLMFFVFFLEFIFVAKLNIIVASIFQFILVFFMIVISIVVSFFVSNFILKNVISKFFNLDR</sequence>
<organism evidence="2 3">
    <name type="scientific">Borrelia coriaceae ATCC 43381</name>
    <dbReference type="NCBI Taxonomy" id="1408429"/>
    <lineage>
        <taxon>Bacteria</taxon>
        <taxon>Pseudomonadati</taxon>
        <taxon>Spirochaetota</taxon>
        <taxon>Spirochaetia</taxon>
        <taxon>Spirochaetales</taxon>
        <taxon>Borreliaceae</taxon>
        <taxon>Borrelia</taxon>
    </lineage>
</organism>
<evidence type="ECO:0000313" key="2">
    <source>
        <dbReference type="EMBL" id="AHH10652.1"/>
    </source>
</evidence>
<feature type="transmembrane region" description="Helical" evidence="1">
    <location>
        <begin position="33"/>
        <end position="63"/>
    </location>
</feature>
<reference evidence="2" key="1">
    <citation type="submission" date="2013-04" db="EMBL/GenBank/DDBJ databases">
        <title>Comparative Genomics of Relapsing Fever Spirochetes.</title>
        <authorList>
            <person name="Schwan T.G."/>
            <person name="Raffel S.J."/>
            <person name="Porcella S.F."/>
            <person name="Martens C.A."/>
            <person name="Bruno D.P."/>
            <person name="Ricklefs S.M."/>
            <person name="Barbian K.B."/>
        </authorList>
    </citation>
    <scope>NUCLEOTIDE SEQUENCE [LARGE SCALE GENOMIC DNA]</scope>
    <source>
        <strain evidence="2">Co53</strain>
    </source>
</reference>
<evidence type="ECO:0000313" key="3">
    <source>
        <dbReference type="Proteomes" id="UP000019330"/>
    </source>
</evidence>
<dbReference type="PATRIC" id="fig|1313292.3.peg.504"/>
<dbReference type="STRING" id="1313292.BCO_0067900"/>
<dbReference type="AlphaFoldDB" id="W5SUX4"/>
<evidence type="ECO:0000256" key="1">
    <source>
        <dbReference type="SAM" id="Phobius"/>
    </source>
</evidence>
<feature type="transmembrane region" description="Helical" evidence="1">
    <location>
        <begin position="5"/>
        <end position="27"/>
    </location>
</feature>
<dbReference type="HOGENOM" id="CLU_199557_0_0_12"/>
<accession>W5SUX4</accession>
<dbReference type="EMBL" id="CP005745">
    <property type="protein sequence ID" value="AHH10652.1"/>
    <property type="molecule type" value="Genomic_DNA"/>
</dbReference>
<keyword evidence="1" id="KW-0812">Transmembrane</keyword>
<dbReference type="Proteomes" id="UP000019330">
    <property type="component" value="Chromosome"/>
</dbReference>
<name>W5SUX4_9SPIR</name>
<keyword evidence="3" id="KW-1185">Reference proteome</keyword>
<proteinExistence type="predicted"/>